<keyword evidence="4" id="KW-0812">Transmembrane</keyword>
<evidence type="ECO:0000256" key="4">
    <source>
        <dbReference type="SAM" id="Phobius"/>
    </source>
</evidence>
<dbReference type="Pfam" id="PF00106">
    <property type="entry name" value="adh_short"/>
    <property type="match status" value="1"/>
</dbReference>
<sequence>MRFFHGVGKDNKRKISFQEFERCYRDPNLPSSPSGGKSGPAPEAESPDAQQALKNGRSEPSRGRRSGLALLAALLAAPFVTVLAVYEKNKLKVGNGVDFPGSLQGFSVMITGSSSGMGFEAARYFYILGADVVMHGPSENRTRHAAERVLRAAGSGDGQGSALPVFADLSDFDAVRRLADDMRSSFAVRGLNALVLNAAAMYSGEAGKRGARTAQRPGLSYEAKSGHDFVMAANHLGHFLLATELANTLAPKATVVVLTGSGAWHGDFERLFQGATARIKWEEDFEEAYKAYYDSKLANVCFSRGLRRWLQKGSKPDAPRVVLFDPGRVHTAAALQRNSTEYTAHSYAMWHDHNVGVMKNGLGWRSVSPQDAGWHLVMATFASVSPEPDLVSTYFFPRELFWWYADAAMSKWRTEHVPIAADGTPYWAYVNLQANAYQTFSWGTSHLFSSFGPNCGHGVTSEREHWRWSAKQLGMNPDTLFW</sequence>
<evidence type="ECO:0000313" key="6">
    <source>
        <dbReference type="Proteomes" id="UP001189429"/>
    </source>
</evidence>
<comment type="similarity">
    <text evidence="1">Belongs to the short-chain dehydrogenases/reductases (SDR) family.</text>
</comment>
<evidence type="ECO:0008006" key="7">
    <source>
        <dbReference type="Google" id="ProtNLM"/>
    </source>
</evidence>
<reference evidence="5" key="1">
    <citation type="submission" date="2023-10" db="EMBL/GenBank/DDBJ databases">
        <authorList>
            <person name="Chen Y."/>
            <person name="Shah S."/>
            <person name="Dougan E. K."/>
            <person name="Thang M."/>
            <person name="Chan C."/>
        </authorList>
    </citation>
    <scope>NUCLEOTIDE SEQUENCE [LARGE SCALE GENOMIC DNA]</scope>
</reference>
<organism evidence="5 6">
    <name type="scientific">Prorocentrum cordatum</name>
    <dbReference type="NCBI Taxonomy" id="2364126"/>
    <lineage>
        <taxon>Eukaryota</taxon>
        <taxon>Sar</taxon>
        <taxon>Alveolata</taxon>
        <taxon>Dinophyceae</taxon>
        <taxon>Prorocentrales</taxon>
        <taxon>Prorocentraceae</taxon>
        <taxon>Prorocentrum</taxon>
    </lineage>
</organism>
<proteinExistence type="inferred from homology"/>
<protein>
    <recommendedName>
        <fullName evidence="7">Protochlorophyllide reductase</fullName>
    </recommendedName>
</protein>
<feature type="region of interest" description="Disordered" evidence="3">
    <location>
        <begin position="24"/>
        <end position="62"/>
    </location>
</feature>
<gene>
    <name evidence="5" type="ORF">PCOR1329_LOCUS72026</name>
</gene>
<dbReference type="InterPro" id="IPR036291">
    <property type="entry name" value="NAD(P)-bd_dom_sf"/>
</dbReference>
<evidence type="ECO:0000256" key="3">
    <source>
        <dbReference type="SAM" id="MobiDB-lite"/>
    </source>
</evidence>
<dbReference type="Proteomes" id="UP001189429">
    <property type="component" value="Unassembled WGS sequence"/>
</dbReference>
<keyword evidence="6" id="KW-1185">Reference proteome</keyword>
<dbReference type="PANTHER" id="PTHR24320">
    <property type="entry name" value="RETINOL DEHYDROGENASE"/>
    <property type="match status" value="1"/>
</dbReference>
<accession>A0ABN9WZE2</accession>
<evidence type="ECO:0000256" key="2">
    <source>
        <dbReference type="ARBA" id="ARBA00023002"/>
    </source>
</evidence>
<evidence type="ECO:0000313" key="5">
    <source>
        <dbReference type="EMBL" id="CAK0892334.1"/>
    </source>
</evidence>
<dbReference type="Gene3D" id="3.40.50.720">
    <property type="entry name" value="NAD(P)-binding Rossmann-like Domain"/>
    <property type="match status" value="1"/>
</dbReference>
<keyword evidence="2" id="KW-0560">Oxidoreductase</keyword>
<dbReference type="SUPFAM" id="SSF51735">
    <property type="entry name" value="NAD(P)-binding Rossmann-fold domains"/>
    <property type="match status" value="1"/>
</dbReference>
<feature type="compositionally biased region" description="Low complexity" evidence="3">
    <location>
        <begin position="31"/>
        <end position="42"/>
    </location>
</feature>
<name>A0ABN9WZE2_9DINO</name>
<comment type="caution">
    <text evidence="5">The sequence shown here is derived from an EMBL/GenBank/DDBJ whole genome shotgun (WGS) entry which is preliminary data.</text>
</comment>
<dbReference type="InterPro" id="IPR002347">
    <property type="entry name" value="SDR_fam"/>
</dbReference>
<feature type="transmembrane region" description="Helical" evidence="4">
    <location>
        <begin position="67"/>
        <end position="86"/>
    </location>
</feature>
<dbReference type="PANTHER" id="PTHR24320:SF148">
    <property type="entry name" value="NAD(P)-BINDING ROSSMANN-FOLD SUPERFAMILY PROTEIN"/>
    <property type="match status" value="1"/>
</dbReference>
<dbReference type="EMBL" id="CAUYUJ010019598">
    <property type="protein sequence ID" value="CAK0892334.1"/>
    <property type="molecule type" value="Genomic_DNA"/>
</dbReference>
<evidence type="ECO:0000256" key="1">
    <source>
        <dbReference type="ARBA" id="ARBA00006484"/>
    </source>
</evidence>
<keyword evidence="4" id="KW-1133">Transmembrane helix</keyword>
<keyword evidence="4" id="KW-0472">Membrane</keyword>